<gene>
    <name evidence="5" type="ORF">EAS64_33210</name>
</gene>
<dbReference type="AlphaFoldDB" id="A0A6P2BQ42"/>
<keyword evidence="6" id="KW-1185">Reference proteome</keyword>
<dbReference type="InterPro" id="IPR011006">
    <property type="entry name" value="CheY-like_superfamily"/>
</dbReference>
<dbReference type="OrthoDB" id="9808843at2"/>
<evidence type="ECO:0000256" key="1">
    <source>
        <dbReference type="ARBA" id="ARBA00023015"/>
    </source>
</evidence>
<keyword evidence="1" id="KW-0805">Transcription regulation</keyword>
<evidence type="ECO:0000259" key="4">
    <source>
        <dbReference type="PROSITE" id="PS50043"/>
    </source>
</evidence>
<dbReference type="InterPro" id="IPR016032">
    <property type="entry name" value="Sig_transdc_resp-reg_C-effctor"/>
</dbReference>
<keyword evidence="3" id="KW-0804">Transcription</keyword>
<dbReference type="PANTHER" id="PTHR43214:SF24">
    <property type="entry name" value="TRANSCRIPTIONAL REGULATORY PROTEIN NARL-RELATED"/>
    <property type="match status" value="1"/>
</dbReference>
<dbReference type="PROSITE" id="PS50043">
    <property type="entry name" value="HTH_LUXR_2"/>
    <property type="match status" value="1"/>
</dbReference>
<evidence type="ECO:0000313" key="6">
    <source>
        <dbReference type="Proteomes" id="UP000460272"/>
    </source>
</evidence>
<dbReference type="RefSeq" id="WP_145859491.1">
    <property type="nucleotide sequence ID" value="NZ_RPFW01000007.1"/>
</dbReference>
<dbReference type="GO" id="GO:0006355">
    <property type="term" value="P:regulation of DNA-templated transcription"/>
    <property type="evidence" value="ECO:0007669"/>
    <property type="project" value="InterPro"/>
</dbReference>
<dbReference type="PANTHER" id="PTHR43214">
    <property type="entry name" value="TWO-COMPONENT RESPONSE REGULATOR"/>
    <property type="match status" value="1"/>
</dbReference>
<dbReference type="GO" id="GO:0003677">
    <property type="term" value="F:DNA binding"/>
    <property type="evidence" value="ECO:0007669"/>
    <property type="project" value="UniProtKB-KW"/>
</dbReference>
<organism evidence="5 6">
    <name type="scientific">Trebonia kvetii</name>
    <dbReference type="NCBI Taxonomy" id="2480626"/>
    <lineage>
        <taxon>Bacteria</taxon>
        <taxon>Bacillati</taxon>
        <taxon>Actinomycetota</taxon>
        <taxon>Actinomycetes</taxon>
        <taxon>Streptosporangiales</taxon>
        <taxon>Treboniaceae</taxon>
        <taxon>Trebonia</taxon>
    </lineage>
</organism>
<dbReference type="SUPFAM" id="SSF52172">
    <property type="entry name" value="CheY-like"/>
    <property type="match status" value="1"/>
</dbReference>
<dbReference type="Proteomes" id="UP000460272">
    <property type="component" value="Unassembled WGS sequence"/>
</dbReference>
<feature type="domain" description="HTH luxR-type" evidence="4">
    <location>
        <begin position="90"/>
        <end position="160"/>
    </location>
</feature>
<dbReference type="PRINTS" id="PR00038">
    <property type="entry name" value="HTHLUXR"/>
</dbReference>
<sequence>MPPTYTDEGLRVAEQLAASHPGLGILLLSQYAEIAYATRLLANGASRRGYLLKDRVDNAEALRDALQRVCAGESVIDSTLVGRLLSHQRQLSKLDRLTDAEQDILAHLAEGRSNHAIHKITNLTEKTIESYITRIYVKLDIPGTPDDNRRVLAVLAWMRGA</sequence>
<dbReference type="Gene3D" id="3.40.50.2300">
    <property type="match status" value="1"/>
</dbReference>
<dbReference type="SUPFAM" id="SSF46894">
    <property type="entry name" value="C-terminal effector domain of the bipartite response regulators"/>
    <property type="match status" value="1"/>
</dbReference>
<proteinExistence type="predicted"/>
<accession>A0A6P2BQ42</accession>
<comment type="caution">
    <text evidence="5">The sequence shown here is derived from an EMBL/GenBank/DDBJ whole genome shotgun (WGS) entry which is preliminary data.</text>
</comment>
<evidence type="ECO:0000256" key="2">
    <source>
        <dbReference type="ARBA" id="ARBA00023125"/>
    </source>
</evidence>
<keyword evidence="2 5" id="KW-0238">DNA-binding</keyword>
<dbReference type="SMART" id="SM00421">
    <property type="entry name" value="HTH_LUXR"/>
    <property type="match status" value="1"/>
</dbReference>
<reference evidence="5 6" key="1">
    <citation type="submission" date="2018-11" db="EMBL/GenBank/DDBJ databases">
        <title>Trebonia kvetii gen.nov., sp.nov., a novel acidophilic actinobacterium, and proposal of the new actinobacterial family Treboniaceae fam. nov.</title>
        <authorList>
            <person name="Rapoport D."/>
            <person name="Sagova-Mareckova M."/>
            <person name="Sedlacek I."/>
            <person name="Provaznik J."/>
            <person name="Kralova S."/>
            <person name="Pavlinic D."/>
            <person name="Benes V."/>
            <person name="Kopecky J."/>
        </authorList>
    </citation>
    <scope>NUCLEOTIDE SEQUENCE [LARGE SCALE GENOMIC DNA]</scope>
    <source>
        <strain evidence="5 6">15Tr583</strain>
    </source>
</reference>
<dbReference type="InterPro" id="IPR000792">
    <property type="entry name" value="Tscrpt_reg_LuxR_C"/>
</dbReference>
<dbReference type="Pfam" id="PF00196">
    <property type="entry name" value="GerE"/>
    <property type="match status" value="1"/>
</dbReference>
<evidence type="ECO:0000256" key="3">
    <source>
        <dbReference type="ARBA" id="ARBA00023163"/>
    </source>
</evidence>
<dbReference type="EMBL" id="RPFW01000007">
    <property type="protein sequence ID" value="TVZ01152.1"/>
    <property type="molecule type" value="Genomic_DNA"/>
</dbReference>
<evidence type="ECO:0000313" key="5">
    <source>
        <dbReference type="EMBL" id="TVZ01152.1"/>
    </source>
</evidence>
<dbReference type="InterPro" id="IPR039420">
    <property type="entry name" value="WalR-like"/>
</dbReference>
<name>A0A6P2BQ42_9ACTN</name>
<protein>
    <submittedName>
        <fullName evidence="5">DNA-binding response regulator</fullName>
    </submittedName>
</protein>